<dbReference type="InterPro" id="IPR023214">
    <property type="entry name" value="HAD_sf"/>
</dbReference>
<dbReference type="Gene3D" id="3.40.50.1000">
    <property type="entry name" value="HAD superfamily/HAD-like"/>
    <property type="match status" value="1"/>
</dbReference>
<accession>A0A502GFW0</accession>
<dbReference type="InterPro" id="IPR050155">
    <property type="entry name" value="HAD-like_hydrolase_sf"/>
</dbReference>
<dbReference type="EMBL" id="RCZP01000003">
    <property type="protein sequence ID" value="TPG59593.1"/>
    <property type="molecule type" value="Genomic_DNA"/>
</dbReference>
<dbReference type="InterPro" id="IPR023198">
    <property type="entry name" value="PGP-like_dom2"/>
</dbReference>
<dbReference type="InterPro" id="IPR041492">
    <property type="entry name" value="HAD_2"/>
</dbReference>
<dbReference type="SFLD" id="SFLDS00003">
    <property type="entry name" value="Haloacid_Dehalogenase"/>
    <property type="match status" value="1"/>
</dbReference>
<dbReference type="Proteomes" id="UP000317078">
    <property type="component" value="Unassembled WGS sequence"/>
</dbReference>
<evidence type="ECO:0000313" key="2">
    <source>
        <dbReference type="Proteomes" id="UP000317078"/>
    </source>
</evidence>
<name>A0A502GFW0_9PROT</name>
<proteinExistence type="predicted"/>
<dbReference type="SFLD" id="SFLDG01129">
    <property type="entry name" value="C1.5:_HAD__Beta-PGM__Phosphata"/>
    <property type="match status" value="1"/>
</dbReference>
<dbReference type="PANTHER" id="PTHR43434">
    <property type="entry name" value="PHOSPHOGLYCOLATE PHOSPHATASE"/>
    <property type="match status" value="1"/>
</dbReference>
<keyword evidence="2" id="KW-1185">Reference proteome</keyword>
<dbReference type="RefSeq" id="WP_140881687.1">
    <property type="nucleotide sequence ID" value="NZ_RCZP01000003.1"/>
</dbReference>
<dbReference type="GO" id="GO:0008967">
    <property type="term" value="F:phosphoglycolate phosphatase activity"/>
    <property type="evidence" value="ECO:0007669"/>
    <property type="project" value="TreeGrafter"/>
</dbReference>
<gene>
    <name evidence="1" type="ORF">EAH89_04955</name>
</gene>
<dbReference type="SUPFAM" id="SSF56784">
    <property type="entry name" value="HAD-like"/>
    <property type="match status" value="1"/>
</dbReference>
<protein>
    <submittedName>
        <fullName evidence="1">HAD family hydrolase</fullName>
    </submittedName>
</protein>
<dbReference type="Gene3D" id="1.10.150.240">
    <property type="entry name" value="Putative phosphatase, domain 2"/>
    <property type="match status" value="1"/>
</dbReference>
<dbReference type="GO" id="GO:0006281">
    <property type="term" value="P:DNA repair"/>
    <property type="evidence" value="ECO:0007669"/>
    <property type="project" value="TreeGrafter"/>
</dbReference>
<dbReference type="AlphaFoldDB" id="A0A502GFW0"/>
<dbReference type="InterPro" id="IPR036412">
    <property type="entry name" value="HAD-like_sf"/>
</dbReference>
<keyword evidence="1" id="KW-0378">Hydrolase</keyword>
<reference evidence="1 2" key="1">
    <citation type="journal article" date="2019" name="Environ. Microbiol.">
        <title>Species interactions and distinct microbial communities in high Arctic permafrost affected cryosols are associated with the CH4 and CO2 gas fluxes.</title>
        <authorList>
            <person name="Altshuler I."/>
            <person name="Hamel J."/>
            <person name="Turney S."/>
            <person name="Magnuson E."/>
            <person name="Levesque R."/>
            <person name="Greer C."/>
            <person name="Whyte L.G."/>
        </authorList>
    </citation>
    <scope>NUCLEOTIDE SEQUENCE [LARGE SCALE GENOMIC DNA]</scope>
    <source>
        <strain evidence="1 2">S9.3B</strain>
    </source>
</reference>
<dbReference type="Pfam" id="PF13419">
    <property type="entry name" value="HAD_2"/>
    <property type="match status" value="1"/>
</dbReference>
<sequence length="230" mass="24462">MIEHPPRLPPYRLVILDFDGTLADSARWVLAALNDVAGTYGFRPVGAAEAAMLRGLDNRAVIRHLGLPFWKLPSIARHMRARMAAESDRIHLFPGAGDALRDLSAAGVTLAIVSSNAEVTVRRILGPELASLVARLECGTSLFGKARRFRRVLRDLGVAPAEAIAIGDEARDIEAARAAGIDAGAVTWGYATAALLATRQPAVTFGRMEELGPCLLGTASAPGNRLVLQP</sequence>
<evidence type="ECO:0000313" key="1">
    <source>
        <dbReference type="EMBL" id="TPG59593.1"/>
    </source>
</evidence>
<comment type="caution">
    <text evidence="1">The sequence shown here is derived from an EMBL/GenBank/DDBJ whole genome shotgun (WGS) entry which is preliminary data.</text>
</comment>
<organism evidence="1 2">
    <name type="scientific">Muricoccus nepalensis</name>
    <dbReference type="NCBI Taxonomy" id="1854500"/>
    <lineage>
        <taxon>Bacteria</taxon>
        <taxon>Pseudomonadati</taxon>
        <taxon>Pseudomonadota</taxon>
        <taxon>Alphaproteobacteria</taxon>
        <taxon>Acetobacterales</taxon>
        <taxon>Roseomonadaceae</taxon>
        <taxon>Muricoccus</taxon>
    </lineage>
</organism>
<dbReference type="OrthoDB" id="9793014at2"/>
<dbReference type="PANTHER" id="PTHR43434:SF13">
    <property type="entry name" value="PHOSPHOGLYCOLATE PHOSPHATASE"/>
    <property type="match status" value="1"/>
</dbReference>
<dbReference type="GO" id="GO:0005829">
    <property type="term" value="C:cytosol"/>
    <property type="evidence" value="ECO:0007669"/>
    <property type="project" value="TreeGrafter"/>
</dbReference>